<dbReference type="EMBL" id="AMEM01000022">
    <property type="protein sequence ID" value="EKX89745.1"/>
    <property type="molecule type" value="Genomic_DNA"/>
</dbReference>
<feature type="transmembrane region" description="Helical" evidence="1">
    <location>
        <begin position="83"/>
        <end position="105"/>
    </location>
</feature>
<feature type="transmembrane region" description="Helical" evidence="1">
    <location>
        <begin position="384"/>
        <end position="402"/>
    </location>
</feature>
<evidence type="ECO:0000313" key="2">
    <source>
        <dbReference type="EMBL" id="EKX89745.1"/>
    </source>
</evidence>
<keyword evidence="1" id="KW-0472">Membrane</keyword>
<protein>
    <submittedName>
        <fullName evidence="2">Tat pathway signal sequence domain protein</fullName>
    </submittedName>
</protein>
<feature type="transmembrane region" description="Helical" evidence="1">
    <location>
        <begin position="277"/>
        <end position="303"/>
    </location>
</feature>
<keyword evidence="1" id="KW-1133">Transmembrane helix</keyword>
<evidence type="ECO:0000313" key="3">
    <source>
        <dbReference type="Proteomes" id="UP000010445"/>
    </source>
</evidence>
<dbReference type="HOGENOM" id="CLU_672145_0_0_11"/>
<dbReference type="Proteomes" id="UP000010445">
    <property type="component" value="Unassembled WGS sequence"/>
</dbReference>
<dbReference type="GeneID" id="84897406"/>
<feature type="transmembrane region" description="Helical" evidence="1">
    <location>
        <begin position="46"/>
        <end position="71"/>
    </location>
</feature>
<feature type="transmembrane region" description="Helical" evidence="1">
    <location>
        <begin position="353"/>
        <end position="372"/>
    </location>
</feature>
<comment type="caution">
    <text evidence="2">The sequence shown here is derived from an EMBL/GenBank/DDBJ whole genome shotgun (WGS) entry which is preliminary data.</text>
</comment>
<proteinExistence type="predicted"/>
<feature type="transmembrane region" description="Helical" evidence="1">
    <location>
        <begin position="239"/>
        <end position="256"/>
    </location>
</feature>
<name>L1MFB7_9CORY</name>
<feature type="transmembrane region" description="Helical" evidence="1">
    <location>
        <begin position="211"/>
        <end position="233"/>
    </location>
</feature>
<dbReference type="RefSeq" id="WP_006063877.1">
    <property type="nucleotide sequence ID" value="NZ_KB290831.1"/>
</dbReference>
<keyword evidence="3" id="KW-1185">Reference proteome</keyword>
<dbReference type="PATRIC" id="fig|1035195.3.peg.1487"/>
<keyword evidence="1" id="KW-0812">Transmembrane</keyword>
<sequence length="409" mass="43463">MTHRKPPSRLANAVAGLGAQVFSSLNSFLIIIISARFLELGVHGHFVFGVALCQIVLSLVRALCGETVVVLSTRGDDTTDDAAFSSAIVASAVGGVVCLLTAIFWAEYRSALIATAFVGIPVCAMDVLRYCAIAEKRSELLLFSDFLVFVGTTVGLLVVGQVAASPSAFLAVWGVSCLLVSILLVWQLDIRPVSFRATLDWLAINFPRSSAFFAEAALGATAGVAILAVMAIVTDSEQVSIFRTALTIMGVTSLINNFMRSTVLRELSPDLLRNKTYVIRVFFGMTAVVALVIVVFGLCIWLAPNSLTAAIFGANFVAIVPVLLPAIIHRVCASCSTIPTIFLRAQGITWQATRFRFVVVAIGIIVGPFGAYLGGAHGALIGDMITYLTLFVGLSALVMYTANKQDNAS</sequence>
<dbReference type="eggNOG" id="ENOG5031WQ3">
    <property type="taxonomic scope" value="Bacteria"/>
</dbReference>
<feature type="transmembrane region" description="Helical" evidence="1">
    <location>
        <begin position="309"/>
        <end position="332"/>
    </location>
</feature>
<feature type="transmembrane region" description="Helical" evidence="1">
    <location>
        <begin position="12"/>
        <end position="34"/>
    </location>
</feature>
<dbReference type="AlphaFoldDB" id="L1MFB7"/>
<accession>L1MFB7</accession>
<feature type="transmembrane region" description="Helical" evidence="1">
    <location>
        <begin position="170"/>
        <end position="190"/>
    </location>
</feature>
<organism evidence="2 3">
    <name type="scientific">Corynebacterium durum F0235</name>
    <dbReference type="NCBI Taxonomy" id="1035195"/>
    <lineage>
        <taxon>Bacteria</taxon>
        <taxon>Bacillati</taxon>
        <taxon>Actinomycetota</taxon>
        <taxon>Actinomycetes</taxon>
        <taxon>Mycobacteriales</taxon>
        <taxon>Corynebacteriaceae</taxon>
        <taxon>Corynebacterium</taxon>
    </lineage>
</organism>
<gene>
    <name evidence="2" type="ORF">HMPREF9997_01648</name>
</gene>
<feature type="transmembrane region" description="Helical" evidence="1">
    <location>
        <begin position="111"/>
        <end position="128"/>
    </location>
</feature>
<evidence type="ECO:0000256" key="1">
    <source>
        <dbReference type="SAM" id="Phobius"/>
    </source>
</evidence>
<feature type="transmembrane region" description="Helical" evidence="1">
    <location>
        <begin position="140"/>
        <end position="164"/>
    </location>
</feature>
<dbReference type="STRING" id="1035195.HMPREF9997_01648"/>
<reference evidence="2 3" key="1">
    <citation type="submission" date="2012-05" db="EMBL/GenBank/DDBJ databases">
        <authorList>
            <person name="Weinstock G."/>
            <person name="Sodergren E."/>
            <person name="Lobos E.A."/>
            <person name="Fulton L."/>
            <person name="Fulton R."/>
            <person name="Courtney L."/>
            <person name="Fronick C."/>
            <person name="O'Laughlin M."/>
            <person name="Godfrey J."/>
            <person name="Wilson R.M."/>
            <person name="Miner T."/>
            <person name="Farmer C."/>
            <person name="Delehaunty K."/>
            <person name="Cordes M."/>
            <person name="Minx P."/>
            <person name="Tomlinson C."/>
            <person name="Chen J."/>
            <person name="Wollam A."/>
            <person name="Pepin K.H."/>
            <person name="Bhonagiri V."/>
            <person name="Zhang X."/>
            <person name="Suruliraj S."/>
            <person name="Warren W."/>
            <person name="Mitreva M."/>
            <person name="Mardis E.R."/>
            <person name="Wilson R.K."/>
        </authorList>
    </citation>
    <scope>NUCLEOTIDE SEQUENCE [LARGE SCALE GENOMIC DNA]</scope>
    <source>
        <strain evidence="2 3">F0235</strain>
    </source>
</reference>
<dbReference type="OrthoDB" id="4401488at2"/>